<dbReference type="Proteomes" id="UP001652640">
    <property type="component" value="Chromosome 17"/>
</dbReference>
<sequence length="431" mass="45303">MCPGRSGVSGQRLGEGLRAAARTLRGPRRRLARGEVRGGRTHWGHSQKRLPRPDPGPKLPSAGPRVRSVRRAQPLDSARGLGHPPRPAEPPPAPPLRTCVDRTPDPGPRRARPQGPRPRSGGGRRPRDPGPHLGRPNRKPEAGPSPGPPAGLTGPRPGLRDGGRSPGKASVRGACGGELPPLPVVPERPRPPPSHRGTAPAGPRPAPAHWLRRARCRLRGPGAAADPLSALCLPLARVPRLCLPPALTPRSAPPLGLRARPPRETRRPVGQLWTEAGTGAEGSAPEASGQERVQVETRVTNGAPDEAAAKNNRARLGFWLLPFPGSVGPAGVPARLPRPSSGAESARCQGRPARPPRWQGRPGTRSRPARLNPAAGRAPSATSPQPLLAPGGLRLRCPLQRPSRGRLPKAPLWSDFVGLVTPTPGSSGHPL</sequence>
<dbReference type="KEGG" id="ovr:110125892"/>
<proteinExistence type="predicted"/>
<evidence type="ECO:0000256" key="1">
    <source>
        <dbReference type="SAM" id="MobiDB-lite"/>
    </source>
</evidence>
<feature type="region of interest" description="Disordered" evidence="1">
    <location>
        <begin position="332"/>
        <end position="393"/>
    </location>
</feature>
<reference evidence="3" key="2">
    <citation type="submission" date="2025-08" db="UniProtKB">
        <authorList>
            <consortium name="RefSeq"/>
        </authorList>
    </citation>
    <scope>IDENTIFICATION</scope>
    <source>
        <tissue evidence="3">Tongue muscle</tissue>
    </source>
</reference>
<feature type="compositionally biased region" description="Basic and acidic residues" evidence="1">
    <location>
        <begin position="99"/>
        <end position="108"/>
    </location>
</feature>
<organism evidence="2 3">
    <name type="scientific">Odocoileus virginianus</name>
    <name type="common">White-tailed deer</name>
    <dbReference type="NCBI Taxonomy" id="9874"/>
    <lineage>
        <taxon>Eukaryota</taxon>
        <taxon>Metazoa</taxon>
        <taxon>Chordata</taxon>
        <taxon>Craniata</taxon>
        <taxon>Vertebrata</taxon>
        <taxon>Euteleostomi</taxon>
        <taxon>Mammalia</taxon>
        <taxon>Eutheria</taxon>
        <taxon>Laurasiatheria</taxon>
        <taxon>Artiodactyla</taxon>
        <taxon>Ruminantia</taxon>
        <taxon>Pecora</taxon>
        <taxon>Cervidae</taxon>
        <taxon>Odocoileinae</taxon>
        <taxon>Odocoileus</taxon>
    </lineage>
</organism>
<protein>
    <submittedName>
        <fullName evidence="3">Basic salivary proline-rich protein 4-like</fullName>
    </submittedName>
</protein>
<feature type="compositionally biased region" description="Pro residues" evidence="1">
    <location>
        <begin position="180"/>
        <end position="194"/>
    </location>
</feature>
<keyword evidence="2" id="KW-1185">Reference proteome</keyword>
<evidence type="ECO:0000313" key="2">
    <source>
        <dbReference type="Proteomes" id="UP001652640"/>
    </source>
</evidence>
<dbReference type="InParanoid" id="A0A6J0W3K2"/>
<feature type="compositionally biased region" description="Low complexity" evidence="1">
    <location>
        <begin position="249"/>
        <end position="259"/>
    </location>
</feature>
<feature type="region of interest" description="Disordered" evidence="1">
    <location>
        <begin position="1"/>
        <end position="208"/>
    </location>
</feature>
<feature type="compositionally biased region" description="Basic residues" evidence="1">
    <location>
        <begin position="39"/>
        <end position="50"/>
    </location>
</feature>
<feature type="region of interest" description="Disordered" evidence="1">
    <location>
        <begin position="244"/>
        <end position="269"/>
    </location>
</feature>
<dbReference type="AlphaFoldDB" id="A0A6J0W3K2"/>
<feature type="compositionally biased region" description="Pro residues" evidence="1">
    <location>
        <begin position="84"/>
        <end position="95"/>
    </location>
</feature>
<evidence type="ECO:0000313" key="3">
    <source>
        <dbReference type="RefSeq" id="XP_020730910.2"/>
    </source>
</evidence>
<feature type="compositionally biased region" description="Low complexity" evidence="1">
    <location>
        <begin position="10"/>
        <end position="24"/>
    </location>
</feature>
<dbReference type="GeneID" id="110125892"/>
<gene>
    <name evidence="3" type="primary">LOC110125892</name>
</gene>
<name>A0A6J0W3K2_ODOVR</name>
<reference evidence="2" key="1">
    <citation type="journal article" date="2022" name="J. Hered.">
        <title>A De Novo Chromosome-Level Genome Assembly of the White-Tailed Deer, Odocoileus Virginianus.</title>
        <authorList>
            <person name="London E.W."/>
            <person name="Roca A.L."/>
            <person name="Novakofski J.E."/>
            <person name="Mateus-Pinilla N.E."/>
        </authorList>
    </citation>
    <scope>NUCLEOTIDE SEQUENCE [LARGE SCALE GENOMIC DNA]</scope>
</reference>
<dbReference type="RefSeq" id="XP_020730910.2">
    <property type="nucleotide sequence ID" value="XM_020875251.2"/>
</dbReference>
<accession>A0A6J0W3K2</accession>